<dbReference type="InterPro" id="IPR013328">
    <property type="entry name" value="6PGD_dom2"/>
</dbReference>
<dbReference type="EC" id="1.1.1.31" evidence="11"/>
<evidence type="ECO:0000259" key="12">
    <source>
        <dbReference type="Pfam" id="PF03446"/>
    </source>
</evidence>
<comment type="catalytic activity">
    <reaction evidence="9 11">
        <text>3-hydroxy-2-methylpropanoate + NAD(+) = 2-methyl-3-oxopropanoate + NADH + H(+)</text>
        <dbReference type="Rhea" id="RHEA:17681"/>
        <dbReference type="ChEBI" id="CHEBI:11805"/>
        <dbReference type="ChEBI" id="CHEBI:15378"/>
        <dbReference type="ChEBI" id="CHEBI:57540"/>
        <dbReference type="ChEBI" id="CHEBI:57700"/>
        <dbReference type="ChEBI" id="CHEBI:57945"/>
        <dbReference type="EC" id="1.1.1.31"/>
    </reaction>
</comment>
<dbReference type="InterPro" id="IPR015815">
    <property type="entry name" value="HIBADH-related"/>
</dbReference>
<accession>A0A7R9APF1</accession>
<gene>
    <name evidence="14" type="ORF">TSIB3V08_LOCUS2367</name>
</gene>
<dbReference type="GO" id="GO:0051287">
    <property type="term" value="F:NAD binding"/>
    <property type="evidence" value="ECO:0007669"/>
    <property type="project" value="InterPro"/>
</dbReference>
<comment type="pathway">
    <text evidence="2 11">Amino-acid degradation; L-valine degradation.</text>
</comment>
<evidence type="ECO:0000259" key="13">
    <source>
        <dbReference type="Pfam" id="PF14833"/>
    </source>
</evidence>
<evidence type="ECO:0000256" key="5">
    <source>
        <dbReference type="ARBA" id="ARBA00022946"/>
    </source>
</evidence>
<dbReference type="GO" id="GO:0008442">
    <property type="term" value="F:3-hydroxyisobutyrate dehydrogenase activity"/>
    <property type="evidence" value="ECO:0007669"/>
    <property type="project" value="UniProtKB-EC"/>
</dbReference>
<keyword evidence="8" id="KW-0496">Mitochondrion</keyword>
<dbReference type="Gene3D" id="3.40.50.720">
    <property type="entry name" value="NAD(P)-binding Rossmann-like Domain"/>
    <property type="match status" value="1"/>
</dbReference>
<dbReference type="InterPro" id="IPR036291">
    <property type="entry name" value="NAD(P)-bd_dom_sf"/>
</dbReference>
<dbReference type="GO" id="GO:0050661">
    <property type="term" value="F:NADP binding"/>
    <property type="evidence" value="ECO:0007669"/>
    <property type="project" value="InterPro"/>
</dbReference>
<evidence type="ECO:0000256" key="6">
    <source>
        <dbReference type="ARBA" id="ARBA00023002"/>
    </source>
</evidence>
<evidence type="ECO:0000313" key="14">
    <source>
        <dbReference type="EMBL" id="CAD7258125.1"/>
    </source>
</evidence>
<keyword evidence="7 11" id="KW-0520">NAD</keyword>
<comment type="similarity">
    <text evidence="3">Belongs to the HIBADH-related family. 3-hydroxyisobutyrate dehydrogenase subfamily.</text>
</comment>
<dbReference type="NCBIfam" id="TIGR01692">
    <property type="entry name" value="HIBADH"/>
    <property type="match status" value="1"/>
</dbReference>
<dbReference type="InterPro" id="IPR006115">
    <property type="entry name" value="6PGDH_NADP-bd"/>
</dbReference>
<evidence type="ECO:0000256" key="7">
    <source>
        <dbReference type="ARBA" id="ARBA00023027"/>
    </source>
</evidence>
<dbReference type="FunFam" id="1.10.1040.10:FF:000006">
    <property type="entry name" value="3-hydroxyisobutyrate dehydrogenase"/>
    <property type="match status" value="1"/>
</dbReference>
<dbReference type="InterPro" id="IPR029154">
    <property type="entry name" value="HIBADH-like_NADP-bd"/>
</dbReference>
<evidence type="ECO:0000256" key="10">
    <source>
        <dbReference type="PIRSR" id="PIRSR000103-1"/>
    </source>
</evidence>
<dbReference type="AlphaFoldDB" id="A0A7R9APF1"/>
<name>A0A7R9APF1_TIMSH</name>
<feature type="domain" description="3-hydroxyisobutyrate dehydrogenase-like NAD-binding" evidence="13">
    <location>
        <begin position="203"/>
        <end position="329"/>
    </location>
</feature>
<reference evidence="14" key="1">
    <citation type="submission" date="2020-11" db="EMBL/GenBank/DDBJ databases">
        <authorList>
            <person name="Tran Van P."/>
        </authorList>
    </citation>
    <scope>NUCLEOTIDE SEQUENCE</scope>
</reference>
<sequence>MSRLILNNSKKATVLLKYNNERHSKNCFQCLRMSTRHHMQSVGFVGLGNMGSRMATNLLKKGHKLVVYDVFPEAMVPFKEAGATICTSPGDVVMRSSCVITMLPSNAHVLQVYQGEGGILESVKRGTLLIDSSTVDPSIAKAVAAGADKQGALFFDAPVSGGIMAAASAKLTFIVGGNSAEFAAVQELLQVMGSRAVLCGPVGSGQAAKICNNMLLGVSMIGTAEAMNLGIRLGLDPKKLMDVINSCSGRCWSSDVYNPVPGTLENIPSANKYQGGFASRLMAKDLSLAQDAANHSQSPIPLGALAHQLYRIMVLSGWADKDFSSVYEYIKEEDK</sequence>
<dbReference type="SUPFAM" id="SSF48179">
    <property type="entry name" value="6-phosphogluconate dehydrogenase C-terminal domain-like"/>
    <property type="match status" value="1"/>
</dbReference>
<evidence type="ECO:0000256" key="3">
    <source>
        <dbReference type="ARBA" id="ARBA00006013"/>
    </source>
</evidence>
<proteinExistence type="inferred from homology"/>
<evidence type="ECO:0000256" key="4">
    <source>
        <dbReference type="ARBA" id="ARBA00022456"/>
    </source>
</evidence>
<dbReference type="FunFam" id="3.40.50.720:FF:000119">
    <property type="entry name" value="3-hydroxyisobutyrate dehydrogenase"/>
    <property type="match status" value="1"/>
</dbReference>
<comment type="subcellular location">
    <subcellularLocation>
        <location evidence="1">Mitochondrion</location>
    </subcellularLocation>
</comment>
<dbReference type="InterPro" id="IPR002204">
    <property type="entry name" value="3-OH-isobutyrate_DH-rel_CS"/>
</dbReference>
<dbReference type="GO" id="GO:0005739">
    <property type="term" value="C:mitochondrion"/>
    <property type="evidence" value="ECO:0007669"/>
    <property type="project" value="UniProtKB-SubCell"/>
</dbReference>
<dbReference type="PANTHER" id="PTHR22981">
    <property type="entry name" value="3-HYDROXYISOBUTYRATE DEHYDROGENASE-RELATED"/>
    <property type="match status" value="1"/>
</dbReference>
<protein>
    <recommendedName>
        <fullName evidence="11">3-hydroxyisobutyrate dehydrogenase</fullName>
        <shortName evidence="11">HIBADH</shortName>
        <ecNumber evidence="11">1.1.1.31</ecNumber>
    </recommendedName>
</protein>
<dbReference type="Pfam" id="PF14833">
    <property type="entry name" value="NAD_binding_11"/>
    <property type="match status" value="1"/>
</dbReference>
<feature type="domain" description="6-phosphogluconate dehydrogenase NADP-binding" evidence="12">
    <location>
        <begin position="42"/>
        <end position="198"/>
    </location>
</feature>
<evidence type="ECO:0000256" key="1">
    <source>
        <dbReference type="ARBA" id="ARBA00004173"/>
    </source>
</evidence>
<evidence type="ECO:0000256" key="9">
    <source>
        <dbReference type="ARBA" id="ARBA00049197"/>
    </source>
</evidence>
<keyword evidence="6 11" id="KW-0560">Oxidoreductase</keyword>
<dbReference type="InterPro" id="IPR008927">
    <property type="entry name" value="6-PGluconate_DH-like_C_sf"/>
</dbReference>
<keyword evidence="5" id="KW-0809">Transit peptide</keyword>
<dbReference type="EMBL" id="OC000706">
    <property type="protein sequence ID" value="CAD7258125.1"/>
    <property type="molecule type" value="Genomic_DNA"/>
</dbReference>
<organism evidence="14">
    <name type="scientific">Timema shepardi</name>
    <name type="common">Walking stick</name>
    <dbReference type="NCBI Taxonomy" id="629360"/>
    <lineage>
        <taxon>Eukaryota</taxon>
        <taxon>Metazoa</taxon>
        <taxon>Ecdysozoa</taxon>
        <taxon>Arthropoda</taxon>
        <taxon>Hexapoda</taxon>
        <taxon>Insecta</taxon>
        <taxon>Pterygota</taxon>
        <taxon>Neoptera</taxon>
        <taxon>Polyneoptera</taxon>
        <taxon>Phasmatodea</taxon>
        <taxon>Timematodea</taxon>
        <taxon>Timematoidea</taxon>
        <taxon>Timematidae</taxon>
        <taxon>Timema</taxon>
    </lineage>
</organism>
<dbReference type="Pfam" id="PF03446">
    <property type="entry name" value="NAD_binding_2"/>
    <property type="match status" value="1"/>
</dbReference>
<keyword evidence="4 11" id="KW-0101">Branched-chain amino acid catabolism</keyword>
<dbReference type="PROSITE" id="PS00895">
    <property type="entry name" value="3_HYDROXYISOBUT_DH"/>
    <property type="match status" value="1"/>
</dbReference>
<dbReference type="Gene3D" id="1.10.1040.10">
    <property type="entry name" value="N-(1-d-carboxylethyl)-l-norvaline Dehydrogenase, domain 2"/>
    <property type="match status" value="1"/>
</dbReference>
<evidence type="ECO:0000256" key="8">
    <source>
        <dbReference type="ARBA" id="ARBA00023128"/>
    </source>
</evidence>
<dbReference type="InterPro" id="IPR011548">
    <property type="entry name" value="HIBADH"/>
</dbReference>
<dbReference type="UniPathway" id="UPA00362"/>
<dbReference type="GO" id="GO:0006574">
    <property type="term" value="P:L-valine catabolic process"/>
    <property type="evidence" value="ECO:0007669"/>
    <property type="project" value="UniProtKB-UniPathway"/>
</dbReference>
<evidence type="ECO:0000256" key="2">
    <source>
        <dbReference type="ARBA" id="ARBA00005109"/>
    </source>
</evidence>
<dbReference type="PIRSF" id="PIRSF000103">
    <property type="entry name" value="HIBADH"/>
    <property type="match status" value="1"/>
</dbReference>
<dbReference type="PANTHER" id="PTHR22981:SF7">
    <property type="entry name" value="3-HYDROXYISOBUTYRATE DEHYDROGENASE, MITOCHONDRIAL"/>
    <property type="match status" value="1"/>
</dbReference>
<evidence type="ECO:0000256" key="11">
    <source>
        <dbReference type="RuleBase" id="RU910714"/>
    </source>
</evidence>
<dbReference type="SUPFAM" id="SSF51735">
    <property type="entry name" value="NAD(P)-binding Rossmann-fold domains"/>
    <property type="match status" value="1"/>
</dbReference>
<feature type="active site" evidence="10">
    <location>
        <position position="209"/>
    </location>
</feature>